<dbReference type="Proteomes" id="UP001139474">
    <property type="component" value="Unassembled WGS sequence"/>
</dbReference>
<organism evidence="2 3">
    <name type="scientific">Idiomarina rhizosphaerae</name>
    <dbReference type="NCBI Taxonomy" id="2961572"/>
    <lineage>
        <taxon>Bacteria</taxon>
        <taxon>Pseudomonadati</taxon>
        <taxon>Pseudomonadota</taxon>
        <taxon>Gammaproteobacteria</taxon>
        <taxon>Alteromonadales</taxon>
        <taxon>Idiomarinaceae</taxon>
        <taxon>Idiomarina</taxon>
    </lineage>
</organism>
<evidence type="ECO:0000313" key="3">
    <source>
        <dbReference type="Proteomes" id="UP001139474"/>
    </source>
</evidence>
<reference evidence="2" key="1">
    <citation type="submission" date="2022-06" db="EMBL/GenBank/DDBJ databases">
        <title>Idiomarina rhizosphaerae M1R2S28.</title>
        <authorList>
            <person name="Sun J.-Q."/>
            <person name="Li L.-F."/>
        </authorList>
    </citation>
    <scope>NUCLEOTIDE SEQUENCE</scope>
    <source>
        <strain evidence="2">M1R2S28</strain>
    </source>
</reference>
<evidence type="ECO:0000313" key="2">
    <source>
        <dbReference type="EMBL" id="MCP1338098.1"/>
    </source>
</evidence>
<dbReference type="RefSeq" id="WP_253616939.1">
    <property type="nucleotide sequence ID" value="NZ_JAMZDE010000001.1"/>
</dbReference>
<evidence type="ECO:0000256" key="1">
    <source>
        <dbReference type="SAM" id="MobiDB-lite"/>
    </source>
</evidence>
<comment type="caution">
    <text evidence="2">The sequence shown here is derived from an EMBL/GenBank/DDBJ whole genome shotgun (WGS) entry which is preliminary data.</text>
</comment>
<proteinExistence type="predicted"/>
<gene>
    <name evidence="2" type="ORF">NJR55_00700</name>
</gene>
<accession>A0A9X2JQS7</accession>
<protein>
    <submittedName>
        <fullName evidence="2">Uncharacterized protein</fullName>
    </submittedName>
</protein>
<dbReference type="AlphaFoldDB" id="A0A9X2JQS7"/>
<feature type="region of interest" description="Disordered" evidence="1">
    <location>
        <begin position="1"/>
        <end position="34"/>
    </location>
</feature>
<dbReference type="EMBL" id="JAMZDE010000001">
    <property type="protein sequence ID" value="MCP1338098.1"/>
    <property type="molecule type" value="Genomic_DNA"/>
</dbReference>
<name>A0A9X2JQS7_9GAMM</name>
<keyword evidence="3" id="KW-1185">Reference proteome</keyword>
<sequence>MKVSGHGAGVLPQVVSNSTVKVSPSDNGKESLRNATHQLARDVYHKENSRETSPVYSKPINISGDMGTITSTKTLEEYSYESGLAFAHLYTSGGDVHKAAESMFSSYEQFMTELNRERPDLADSYWGISINKSGELEVSGSLSDDDKEFLETRLNENEELVSAAEDFKNNFLKYVSMESGGWGNYEVNDDNFAEIFDLKQMLDSSEGTEEFKYYWGKDFSFLELNENISSQLRSNASKFE</sequence>
<feature type="compositionally biased region" description="Polar residues" evidence="1">
    <location>
        <begin position="14"/>
        <end position="26"/>
    </location>
</feature>